<accession>A0AAN5Z8C3</accession>
<dbReference type="PROSITE" id="PS50088">
    <property type="entry name" value="ANK_REPEAT"/>
    <property type="match status" value="9"/>
</dbReference>
<dbReference type="Pfam" id="PF24883">
    <property type="entry name" value="NPHP3_N"/>
    <property type="match status" value="1"/>
</dbReference>
<dbReference type="PROSITE" id="PS50297">
    <property type="entry name" value="ANK_REP_REGION"/>
    <property type="match status" value="5"/>
</dbReference>
<feature type="repeat" description="ANK" evidence="3">
    <location>
        <begin position="582"/>
        <end position="614"/>
    </location>
</feature>
<dbReference type="Pfam" id="PF00023">
    <property type="entry name" value="Ank"/>
    <property type="match status" value="2"/>
</dbReference>
<dbReference type="Proteomes" id="UP000537989">
    <property type="component" value="Unassembled WGS sequence"/>
</dbReference>
<feature type="repeat" description="ANK" evidence="3">
    <location>
        <begin position="728"/>
        <end position="760"/>
    </location>
</feature>
<keyword evidence="1" id="KW-0677">Repeat</keyword>
<dbReference type="PANTHER" id="PTHR24126">
    <property type="entry name" value="ANKYRIN REPEAT, PH AND SEC7 DOMAIN CONTAINING PROTEIN SECG-RELATED"/>
    <property type="match status" value="1"/>
</dbReference>
<dbReference type="EMBL" id="JAAMOD010000177">
    <property type="protein sequence ID" value="KAF5236573.1"/>
    <property type="molecule type" value="Genomic_DNA"/>
</dbReference>
<feature type="domain" description="NACHT" evidence="4">
    <location>
        <begin position="87"/>
        <end position="230"/>
    </location>
</feature>
<name>A0AAN5Z8C3_FUSAU</name>
<gene>
    <name evidence="5" type="ORF">FAUST_6487</name>
</gene>
<dbReference type="InterPro" id="IPR007111">
    <property type="entry name" value="NACHT_NTPase"/>
</dbReference>
<dbReference type="Pfam" id="PF12796">
    <property type="entry name" value="Ank_2"/>
    <property type="match status" value="3"/>
</dbReference>
<feature type="repeat" description="ANK" evidence="3">
    <location>
        <begin position="1566"/>
        <end position="1603"/>
    </location>
</feature>
<dbReference type="SMART" id="SM00248">
    <property type="entry name" value="ANK"/>
    <property type="match status" value="20"/>
</dbReference>
<evidence type="ECO:0000256" key="3">
    <source>
        <dbReference type="PROSITE-ProRule" id="PRU00023"/>
    </source>
</evidence>
<dbReference type="PANTHER" id="PTHR24126:SF14">
    <property type="entry name" value="ANK_REP_REGION DOMAIN-CONTAINING PROTEIN"/>
    <property type="match status" value="1"/>
</dbReference>
<feature type="repeat" description="ANK" evidence="3">
    <location>
        <begin position="1042"/>
        <end position="1076"/>
    </location>
</feature>
<dbReference type="Gene3D" id="3.40.50.300">
    <property type="entry name" value="P-loop containing nucleotide triphosphate hydrolases"/>
    <property type="match status" value="1"/>
</dbReference>
<feature type="repeat" description="ANK" evidence="3">
    <location>
        <begin position="1847"/>
        <end position="1880"/>
    </location>
</feature>
<dbReference type="InterPro" id="IPR027417">
    <property type="entry name" value="P-loop_NTPase"/>
</dbReference>
<protein>
    <recommendedName>
        <fullName evidence="4">NACHT domain-containing protein</fullName>
    </recommendedName>
</protein>
<dbReference type="InterPro" id="IPR002110">
    <property type="entry name" value="Ankyrin_rpt"/>
</dbReference>
<keyword evidence="6" id="KW-1185">Reference proteome</keyword>
<keyword evidence="2 3" id="KW-0040">ANK repeat</keyword>
<feature type="repeat" description="ANK" evidence="3">
    <location>
        <begin position="1772"/>
        <end position="1804"/>
    </location>
</feature>
<reference evidence="5 6" key="1">
    <citation type="submission" date="2020-02" db="EMBL/GenBank/DDBJ databases">
        <title>Identification and distribution of gene clusters putatively required for synthesis of sphingolipid metabolism inhibitors in phylogenetically diverse species of the filamentous fungus Fusarium.</title>
        <authorList>
            <person name="Kim H.-S."/>
            <person name="Busman M."/>
            <person name="Brown D.W."/>
            <person name="Divon H."/>
            <person name="Uhlig S."/>
            <person name="Proctor R.H."/>
        </authorList>
    </citation>
    <scope>NUCLEOTIDE SEQUENCE [LARGE SCALE GENOMIC DNA]</scope>
    <source>
        <strain evidence="5 6">NRRL 2903</strain>
    </source>
</reference>
<feature type="repeat" description="ANK" evidence="3">
    <location>
        <begin position="1237"/>
        <end position="1269"/>
    </location>
</feature>
<feature type="repeat" description="ANK" evidence="3">
    <location>
        <begin position="922"/>
        <end position="960"/>
    </location>
</feature>
<dbReference type="InterPro" id="IPR056884">
    <property type="entry name" value="NPHP3-like_N"/>
</dbReference>
<feature type="repeat" description="ANK" evidence="3">
    <location>
        <begin position="615"/>
        <end position="647"/>
    </location>
</feature>
<comment type="caution">
    <text evidence="5">The sequence shown here is derived from an EMBL/GenBank/DDBJ whole genome shotgun (WGS) entry which is preliminary data.</text>
</comment>
<dbReference type="Gene3D" id="1.25.40.20">
    <property type="entry name" value="Ankyrin repeat-containing domain"/>
    <property type="match status" value="7"/>
</dbReference>
<dbReference type="InterPro" id="IPR036770">
    <property type="entry name" value="Ankyrin_rpt-contain_sf"/>
</dbReference>
<evidence type="ECO:0000313" key="6">
    <source>
        <dbReference type="Proteomes" id="UP000537989"/>
    </source>
</evidence>
<evidence type="ECO:0000259" key="4">
    <source>
        <dbReference type="PROSITE" id="PS50837"/>
    </source>
</evidence>
<evidence type="ECO:0000256" key="2">
    <source>
        <dbReference type="ARBA" id="ARBA00023043"/>
    </source>
</evidence>
<proteinExistence type="predicted"/>
<sequence>MLLDELDAPLEDVVVVDRLHIADYNEANILPQEKTILQRLLKWLNPTKYEGDGSELKKHATSHLQGTSQWLIDSPIFEQWHRGNSHGILWIRGVPGTGKSVLAARLIAHLAFEEVPVLYFFFRYTIQSNHRPEAALRDWIAQVLPFSPSLQLALKNLTSGDINVGSVENLTMPELWHLLRLALRSIGKAYCVVDALDEMDHEVMENFLQVLDQLGNIHPDRVKLIITSRPIATIEKVVRNLRLLDIRLGKDKVDPDILKYLHHRLDQMSLTLEIRDIIVHEVLKKSDGLFLYAKFAMDTISRIETITVEIMQEALDSTPVDLSVMYRNLLQEHMGRTDLPEGLCILVLQLVAHATRPLRLLEIADCIKVTKPQFGEDIGILKNLIRSSCGNLLEVLPDESVRVVHHSLTEYLFGLTRSSPDKDLPLFEPGPMHNLFARTCLSYLRAGCLDTVKLSDHRVDLWHDHLRRVEKEHGLHPFLMYAANSWHIHTNKSSSSGFPQDETNSGILSLLMTPHYPKRLAALNSRANASHGQDFGKAQLRQNITLEAEALLYAIDLDLTSFVKYLLTHNDGDAAMYPGARRSEPPLHKAIRKGNLDIVRLLIEKGAKLTCYNSQGDTPLHVALGGTYRNVRVYPAIVEYLLEAGADPWQDQGRNTELDGSIGLGPYPPINKAFTIGNETIAKLFLPYIKSQKVAQRALNWAINSSEKSEVIHLILNLELVDINGRVNDETPLLGACRQFNPKAISILLEAGADPNVLQDDGWVNRFSSTATDGANVLHVLAVPNQYPNKINGGISEKQISECFELVLAAGADVSQVDSRKKTPLHLARTPLIAKILLDAGADPLAMDKDGSTPLHVAHNVDVMEVLLTKTDINIKSRKGKTVLLDTFFGDKARDIGDTKLAPEKALKLLDLGADPNITDNNGNTIFHYMASRGRMDSPDGRRLLERLIQSGVDVNLCNNEGQTAIHKLNSDNWSSSTTLADLQVLLELTDIDINAVDNEGNTYLFHLIGNKQVFMGESKAVNTLMTTMVKAGARFDVTDRRGRTLLHAVIRHCRGGEEILKLLVEQGVDPRQTDSDGNTIWHVVIPRFASSTGLTDLFHDIVALDVDVRKPNNHGRLPLHLFCEHYQDRVRDNVSRSKDETTLFDYMIQQGQEDINRADNDGVLPVHIASTFSTDLMRMILDAGADVTPVTHDGLNVFHLAARCRRSNTIGLLLEWSRARISTDMLFKAINAKDKRGRDPLYNACASGHYQSVELLMKAGAAIHLDTYEGSALQGCVEFEWGSKNKAGRGISALDAVHFSDTKRPKEDLFARSLSCRHARHEDRIDEILDLVVNSTISTSGRHIDYAIAEAANRQQDYTVECLLRARRSLGTEEPLPSSAEVQACLKRRASVLASVKTVSAGRKGRSAGDVFSDQIRFMVEQRLYHVIPSYIKEHSPKPETQDLYGVCLELTRCGHAGLLDTLLTPDLISDFEKCSSSTGDKVLKETGQDMTPLLFAACESKEPNLPMVQMLVKKGAKLDKFSIPNQATPLHAIVKCGEDHWWKTAQGLPFILDQAIDLEVCDSEGRTPLNATLEEKDQPFWNSRATEMLLRAGADPSSVDKNGKSCLARAVGNEPLFKLLLRHGANLGPAVLTAAIVAKDTSMLEMMLASGVDPNARKVGQEIRPVKSPDGRNLCFRVDDPKDETELYPLDFLITSMGYTDRDAVGESMMKLLLEHGANPNSRYPKTTVAHRIIQRRGSRRISATYGRRNCYVDSIVQHPLLDVNLKTAAGTTILQAAYIAGDLKSARALLDRGSDIYGKDNQGRSILHLYLKRRPWGGKVQIPLDFLEHLVTLGPELLHQADKRGQTPLHCAILREASEEEIELFVSKGADVCAKDGDGNTPLHLFFKHDWMLTADDDEDMVPVLDESKKRTVGRFLSRGADINARNEAGDTPIFFYFRNRDWRDWISCDEEVHKTVVEQESILWALLDQLGVDWTAVNDERQSLLHVVAAMRGEKSSDARQQMFQFLIGKGLNALGENNMHQTALDVAAANEAEDILALFNVE</sequence>
<evidence type="ECO:0000313" key="5">
    <source>
        <dbReference type="EMBL" id="KAF5236573.1"/>
    </source>
</evidence>
<dbReference type="PROSITE" id="PS50837">
    <property type="entry name" value="NACHT"/>
    <property type="match status" value="1"/>
</dbReference>
<dbReference type="SUPFAM" id="SSF52540">
    <property type="entry name" value="P-loop containing nucleoside triphosphate hydrolases"/>
    <property type="match status" value="1"/>
</dbReference>
<evidence type="ECO:0000256" key="1">
    <source>
        <dbReference type="ARBA" id="ARBA00022737"/>
    </source>
</evidence>
<organism evidence="5 6">
    <name type="scientific">Fusarium austroamericanum</name>
    <dbReference type="NCBI Taxonomy" id="282268"/>
    <lineage>
        <taxon>Eukaryota</taxon>
        <taxon>Fungi</taxon>
        <taxon>Dikarya</taxon>
        <taxon>Ascomycota</taxon>
        <taxon>Pezizomycotina</taxon>
        <taxon>Sordariomycetes</taxon>
        <taxon>Hypocreomycetidae</taxon>
        <taxon>Hypocreales</taxon>
        <taxon>Nectriaceae</taxon>
        <taxon>Fusarium</taxon>
    </lineage>
</organism>
<dbReference type="SUPFAM" id="SSF48403">
    <property type="entry name" value="Ankyrin repeat"/>
    <property type="match status" value="5"/>
</dbReference>